<accession>A0ABY6DMN3</accession>
<keyword evidence="8" id="KW-0238">DNA-binding</keyword>
<keyword evidence="4" id="KW-0227">DNA damage</keyword>
<evidence type="ECO:0000256" key="8">
    <source>
        <dbReference type="ARBA" id="ARBA00023125"/>
    </source>
</evidence>
<dbReference type="PROSITE" id="PS51068">
    <property type="entry name" value="FPG_CAT"/>
    <property type="match status" value="1"/>
</dbReference>
<keyword evidence="9" id="KW-0234">DNA repair</keyword>
<evidence type="ECO:0000313" key="17">
    <source>
        <dbReference type="Proteomes" id="UP001061302"/>
    </source>
</evidence>
<dbReference type="Gene3D" id="3.20.190.10">
    <property type="entry name" value="MutM-like, N-terminal"/>
    <property type="match status" value="1"/>
</dbReference>
<dbReference type="InterPro" id="IPR010979">
    <property type="entry name" value="Ribosomal_uS13-like_H2TH"/>
</dbReference>
<dbReference type="InterPro" id="IPR012319">
    <property type="entry name" value="FPG_cat"/>
</dbReference>
<evidence type="ECO:0000256" key="5">
    <source>
        <dbReference type="ARBA" id="ARBA00022771"/>
    </source>
</evidence>
<comment type="similarity">
    <text evidence="2">Belongs to the FPG family.</text>
</comment>
<evidence type="ECO:0000256" key="12">
    <source>
        <dbReference type="ARBA" id="ARBA00023295"/>
    </source>
</evidence>
<evidence type="ECO:0000256" key="7">
    <source>
        <dbReference type="ARBA" id="ARBA00022833"/>
    </source>
</evidence>
<dbReference type="EMBL" id="CP106753">
    <property type="protein sequence ID" value="UXY15468.1"/>
    <property type="molecule type" value="Genomic_DNA"/>
</dbReference>
<keyword evidence="3" id="KW-0479">Metal-binding</keyword>
<protein>
    <submittedName>
        <fullName evidence="16">Endonuclease</fullName>
    </submittedName>
</protein>
<evidence type="ECO:0000259" key="15">
    <source>
        <dbReference type="PROSITE" id="PS51068"/>
    </source>
</evidence>
<dbReference type="RefSeq" id="WP_263124878.1">
    <property type="nucleotide sequence ID" value="NZ_CP106753.1"/>
</dbReference>
<feature type="domain" description="Formamidopyrimidine-DNA glycosylase catalytic" evidence="15">
    <location>
        <begin position="2"/>
        <end position="93"/>
    </location>
</feature>
<keyword evidence="12" id="KW-0326">Glycosidase</keyword>
<evidence type="ECO:0000256" key="1">
    <source>
        <dbReference type="ARBA" id="ARBA00001668"/>
    </source>
</evidence>
<organism evidence="16 17">
    <name type="scientific">Chitiniphilus purpureus</name>
    <dbReference type="NCBI Taxonomy" id="2981137"/>
    <lineage>
        <taxon>Bacteria</taxon>
        <taxon>Pseudomonadati</taxon>
        <taxon>Pseudomonadota</taxon>
        <taxon>Betaproteobacteria</taxon>
        <taxon>Neisseriales</taxon>
        <taxon>Chitinibacteraceae</taxon>
        <taxon>Chitiniphilus</taxon>
    </lineage>
</organism>
<dbReference type="PANTHER" id="PTHR22993">
    <property type="entry name" value="FORMAMIDOPYRIMIDINE-DNA GLYCOSYLASE"/>
    <property type="match status" value="1"/>
</dbReference>
<evidence type="ECO:0000256" key="6">
    <source>
        <dbReference type="ARBA" id="ARBA00022801"/>
    </source>
</evidence>
<proteinExistence type="inferred from homology"/>
<evidence type="ECO:0000256" key="9">
    <source>
        <dbReference type="ARBA" id="ARBA00023204"/>
    </source>
</evidence>
<comment type="catalytic activity">
    <reaction evidence="1">
        <text>Hydrolysis of DNA containing ring-opened 7-methylguanine residues, releasing 2,6-diamino-4-hydroxy-5-(N-methyl)formamidopyrimidine.</text>
        <dbReference type="EC" id="3.2.2.23"/>
    </reaction>
</comment>
<dbReference type="SMART" id="SM01232">
    <property type="entry name" value="H2TH"/>
    <property type="match status" value="1"/>
</dbReference>
<dbReference type="InterPro" id="IPR035937">
    <property type="entry name" value="FPG_N"/>
</dbReference>
<sequence>MPEGPSLVIAVEATAGLVGQTVLHAEGTTPLPLQRVVGERVQAIRSWGKHLLIEFDGFTLRIHFLLFGSYLVNARKPGPPRLRLGFADGEFNAYACALQYIEGPLAHTYDWRADVMAPQWDARLALRKLRAMPQALVCDALLDQNVFAGVGNIIKNEVLFRIRVDPRSQVGALPVAKLRELVREARRYSFEFLAWKQAGVLKQHWLAHTRHDCARCGQPLICAELGQTRRRSFYCPHCQRRHLLPVLL</sequence>
<evidence type="ECO:0000256" key="11">
    <source>
        <dbReference type="ARBA" id="ARBA00023268"/>
    </source>
</evidence>
<evidence type="ECO:0000259" key="14">
    <source>
        <dbReference type="PROSITE" id="PS51066"/>
    </source>
</evidence>
<evidence type="ECO:0000256" key="4">
    <source>
        <dbReference type="ARBA" id="ARBA00022763"/>
    </source>
</evidence>
<evidence type="ECO:0000313" key="16">
    <source>
        <dbReference type="EMBL" id="UXY15468.1"/>
    </source>
</evidence>
<keyword evidence="5 13" id="KW-0863">Zinc-finger</keyword>
<dbReference type="SMART" id="SM00898">
    <property type="entry name" value="Fapy_DNA_glyco"/>
    <property type="match status" value="1"/>
</dbReference>
<feature type="domain" description="FPG-type" evidence="14">
    <location>
        <begin position="206"/>
        <end position="240"/>
    </location>
</feature>
<dbReference type="Proteomes" id="UP001061302">
    <property type="component" value="Chromosome"/>
</dbReference>
<keyword evidence="10" id="KW-0456">Lyase</keyword>
<evidence type="ECO:0000256" key="3">
    <source>
        <dbReference type="ARBA" id="ARBA00022723"/>
    </source>
</evidence>
<reference evidence="16" key="1">
    <citation type="submission" date="2022-10" db="EMBL/GenBank/DDBJ databases">
        <title>Chitiniphilus purpureus sp. nov., a novel chitin-degrading bacterium isolated from crawfish pond sediment.</title>
        <authorList>
            <person name="Li K."/>
        </authorList>
    </citation>
    <scope>NUCLEOTIDE SEQUENCE</scope>
    <source>
        <strain evidence="16">CD1</strain>
    </source>
</reference>
<dbReference type="SUPFAM" id="SSF81624">
    <property type="entry name" value="N-terminal domain of MutM-like DNA repair proteins"/>
    <property type="match status" value="1"/>
</dbReference>
<keyword evidence="6" id="KW-0378">Hydrolase</keyword>
<keyword evidence="17" id="KW-1185">Reference proteome</keyword>
<evidence type="ECO:0000256" key="2">
    <source>
        <dbReference type="ARBA" id="ARBA00009409"/>
    </source>
</evidence>
<keyword evidence="16" id="KW-0540">Nuclease</keyword>
<evidence type="ECO:0000256" key="13">
    <source>
        <dbReference type="PROSITE-ProRule" id="PRU00391"/>
    </source>
</evidence>
<name>A0ABY6DMN3_9NEIS</name>
<dbReference type="PANTHER" id="PTHR22993:SF9">
    <property type="entry name" value="FORMAMIDOPYRIMIDINE-DNA GLYCOSYLASE"/>
    <property type="match status" value="1"/>
</dbReference>
<evidence type="ECO:0000256" key="10">
    <source>
        <dbReference type="ARBA" id="ARBA00023239"/>
    </source>
</evidence>
<dbReference type="Pfam" id="PF01149">
    <property type="entry name" value="Fapy_DNA_glyco"/>
    <property type="match status" value="1"/>
</dbReference>
<dbReference type="Pfam" id="PF06831">
    <property type="entry name" value="H2TH"/>
    <property type="match status" value="1"/>
</dbReference>
<keyword evidence="11" id="KW-0511">Multifunctional enzyme</keyword>
<dbReference type="InterPro" id="IPR015886">
    <property type="entry name" value="H2TH_FPG"/>
</dbReference>
<dbReference type="SUPFAM" id="SSF46946">
    <property type="entry name" value="S13-like H2TH domain"/>
    <property type="match status" value="1"/>
</dbReference>
<dbReference type="Gene3D" id="1.10.8.50">
    <property type="match status" value="1"/>
</dbReference>
<gene>
    <name evidence="16" type="ORF">N8I74_00180</name>
</gene>
<dbReference type="PROSITE" id="PS51066">
    <property type="entry name" value="ZF_FPG_2"/>
    <property type="match status" value="1"/>
</dbReference>
<dbReference type="GO" id="GO:0004519">
    <property type="term" value="F:endonuclease activity"/>
    <property type="evidence" value="ECO:0007669"/>
    <property type="project" value="UniProtKB-KW"/>
</dbReference>
<keyword evidence="16" id="KW-0255">Endonuclease</keyword>
<dbReference type="InterPro" id="IPR000214">
    <property type="entry name" value="Znf_DNA_glyclase/AP_lyase"/>
</dbReference>
<keyword evidence="7" id="KW-0862">Zinc</keyword>